<organism evidence="2 3">
    <name type="scientific">Brevibacterium sediminis</name>
    <dbReference type="NCBI Taxonomy" id="1857024"/>
    <lineage>
        <taxon>Bacteria</taxon>
        <taxon>Bacillati</taxon>
        <taxon>Actinomycetota</taxon>
        <taxon>Actinomycetes</taxon>
        <taxon>Micrococcales</taxon>
        <taxon>Brevibacteriaceae</taxon>
        <taxon>Brevibacterium</taxon>
    </lineage>
</organism>
<keyword evidence="1" id="KW-1133">Transmembrane helix</keyword>
<dbReference type="AlphaFoldDB" id="A0A5C4X230"/>
<dbReference type="RefSeq" id="WP_062243290.1">
    <property type="nucleotide sequence ID" value="NZ_VDMQ01000004.1"/>
</dbReference>
<accession>A0A5C4X230</accession>
<gene>
    <name evidence="2" type="ORF">FHQ09_08420</name>
</gene>
<reference evidence="2 3" key="1">
    <citation type="submission" date="2019-06" db="EMBL/GenBank/DDBJ databases">
        <authorList>
            <person name="Mardanova A.M."/>
            <person name="Pudova D.S."/>
            <person name="Shagimardanova E.I."/>
            <person name="Gogoleva N.E."/>
            <person name="Lutfullin M.T."/>
            <person name="Hadieva G.F."/>
            <person name="Sharipova M.R."/>
        </authorList>
    </citation>
    <scope>NUCLEOTIDE SEQUENCE [LARGE SCALE GENOMIC DNA]</scope>
    <source>
        <strain evidence="2 3">MG-1</strain>
    </source>
</reference>
<dbReference type="EMBL" id="VDMQ01000004">
    <property type="protein sequence ID" value="TNM55235.1"/>
    <property type="molecule type" value="Genomic_DNA"/>
</dbReference>
<comment type="caution">
    <text evidence="2">The sequence shown here is derived from an EMBL/GenBank/DDBJ whole genome shotgun (WGS) entry which is preliminary data.</text>
</comment>
<proteinExistence type="predicted"/>
<feature type="transmembrane region" description="Helical" evidence="1">
    <location>
        <begin position="7"/>
        <end position="30"/>
    </location>
</feature>
<evidence type="ECO:0000313" key="3">
    <source>
        <dbReference type="Proteomes" id="UP000314223"/>
    </source>
</evidence>
<feature type="transmembrane region" description="Helical" evidence="1">
    <location>
        <begin position="42"/>
        <end position="66"/>
    </location>
</feature>
<dbReference type="Proteomes" id="UP000314223">
    <property type="component" value="Unassembled WGS sequence"/>
</dbReference>
<evidence type="ECO:0000313" key="2">
    <source>
        <dbReference type="EMBL" id="TNM55235.1"/>
    </source>
</evidence>
<name>A0A5C4X230_9MICO</name>
<keyword evidence="1" id="KW-0472">Membrane</keyword>
<sequence>MTVPKPIVIALLSLFGGSVLTILAIAAVTFSTEGGGFSGSEWLVGLGFAAAGLAMLCPVLLAVLAVMHRIARNQSSNPR</sequence>
<protein>
    <submittedName>
        <fullName evidence="2">Uncharacterized protein</fullName>
    </submittedName>
</protein>
<evidence type="ECO:0000256" key="1">
    <source>
        <dbReference type="SAM" id="Phobius"/>
    </source>
</evidence>
<keyword evidence="1" id="KW-0812">Transmembrane</keyword>